<dbReference type="AlphaFoldDB" id="A0A7V1BHR1"/>
<evidence type="ECO:0000259" key="2">
    <source>
        <dbReference type="Pfam" id="PF03432"/>
    </source>
</evidence>
<comment type="caution">
    <text evidence="3">The sequence shown here is derived from an EMBL/GenBank/DDBJ whole genome shotgun (WGS) entry which is preliminary data.</text>
</comment>
<name>A0A7V1BHR1_9RHOB</name>
<sequence length="339" mass="37741">MAIAMISRPQRAGSTVRYLLGPVDHAGNPREIVSVVASTIGREPDMAVKFLNHVAKLRPRLKSHLYHVSISGPQTDRELSPKDWAGIGRMWCAGMGIENYMIVLHDAHIHILGSRIRFDGTAASDRNDYRRSELLLRKIEAEFNLERTPSSHLVDRSRRSSHRRARSLKELHAVEKDGHSHKDFIRAAIDEALASVPDETRMRAALAEVGIDMTIELAADGTDYVLFGYHGHRHGRRSLGQGYSLTSLIEKGLQLSGHQTATAHQIPTPPWALDVAAEADQPRRSGKHDEAIRRLRGVGQTAREAIERYRILKRTKNAPPGPDSHDPGQVPDDEPPDVT</sequence>
<dbReference type="Pfam" id="PF03432">
    <property type="entry name" value="Relaxase"/>
    <property type="match status" value="1"/>
</dbReference>
<reference evidence="3" key="1">
    <citation type="journal article" date="2020" name="mSystems">
        <title>Genome- and Community-Level Interaction Insights into Carbon Utilization and Element Cycling Functions of Hydrothermarchaeota in Hydrothermal Sediment.</title>
        <authorList>
            <person name="Zhou Z."/>
            <person name="Liu Y."/>
            <person name="Xu W."/>
            <person name="Pan J."/>
            <person name="Luo Z.H."/>
            <person name="Li M."/>
        </authorList>
    </citation>
    <scope>NUCLEOTIDE SEQUENCE [LARGE SCALE GENOMIC DNA]</scope>
    <source>
        <strain evidence="3">HyVt-323</strain>
    </source>
</reference>
<accession>A0A7V1BHR1</accession>
<feature type="domain" description="MobA/VirD2-like nuclease" evidence="2">
    <location>
        <begin position="38"/>
        <end position="145"/>
    </location>
</feature>
<organism evidence="3">
    <name type="scientific">Sulfitobacter litoralis</name>
    <dbReference type="NCBI Taxonomy" id="335975"/>
    <lineage>
        <taxon>Bacteria</taxon>
        <taxon>Pseudomonadati</taxon>
        <taxon>Pseudomonadota</taxon>
        <taxon>Alphaproteobacteria</taxon>
        <taxon>Rhodobacterales</taxon>
        <taxon>Roseobacteraceae</taxon>
        <taxon>Sulfitobacter</taxon>
    </lineage>
</organism>
<proteinExistence type="predicted"/>
<gene>
    <name evidence="3" type="ORF">ENH63_16425</name>
</gene>
<dbReference type="Proteomes" id="UP000885704">
    <property type="component" value="Unassembled WGS sequence"/>
</dbReference>
<protein>
    <recommendedName>
        <fullName evidence="2">MobA/VirD2-like nuclease domain-containing protein</fullName>
    </recommendedName>
</protein>
<feature type="region of interest" description="Disordered" evidence="1">
    <location>
        <begin position="279"/>
        <end position="339"/>
    </location>
</feature>
<evidence type="ECO:0000256" key="1">
    <source>
        <dbReference type="SAM" id="MobiDB-lite"/>
    </source>
</evidence>
<feature type="compositionally biased region" description="Basic and acidic residues" evidence="1">
    <location>
        <begin position="280"/>
        <end position="293"/>
    </location>
</feature>
<dbReference type="InterPro" id="IPR005094">
    <property type="entry name" value="Endonuclease_MobA/VirD2"/>
</dbReference>
<evidence type="ECO:0000313" key="3">
    <source>
        <dbReference type="EMBL" id="HDZ53319.1"/>
    </source>
</evidence>
<dbReference type="EMBL" id="DRFN01000048">
    <property type="protein sequence ID" value="HDZ53319.1"/>
    <property type="molecule type" value="Genomic_DNA"/>
</dbReference>